<dbReference type="Pfam" id="PF02096">
    <property type="entry name" value="60KD_IMP"/>
    <property type="match status" value="1"/>
</dbReference>
<evidence type="ECO:0000256" key="7">
    <source>
        <dbReference type="ARBA" id="ARBA00022989"/>
    </source>
</evidence>
<dbReference type="InterPro" id="IPR001708">
    <property type="entry name" value="YidC/ALB3/OXA1/COX18"/>
</dbReference>
<dbReference type="InterPro" id="IPR028055">
    <property type="entry name" value="YidC/Oxa/ALB_C"/>
</dbReference>
<keyword evidence="6 12" id="KW-0653">Protein transport</keyword>
<feature type="transmembrane region" description="Helical" evidence="12">
    <location>
        <begin position="167"/>
        <end position="187"/>
    </location>
</feature>
<evidence type="ECO:0000256" key="3">
    <source>
        <dbReference type="ARBA" id="ARBA00022475"/>
    </source>
</evidence>
<proteinExistence type="inferred from homology"/>
<evidence type="ECO:0000313" key="14">
    <source>
        <dbReference type="EMBL" id="EUJ31810.1"/>
    </source>
</evidence>
<evidence type="ECO:0000256" key="1">
    <source>
        <dbReference type="ARBA" id="ARBA00004651"/>
    </source>
</evidence>
<keyword evidence="8 12" id="KW-0472">Membrane</keyword>
<evidence type="ECO:0000256" key="11">
    <source>
        <dbReference type="ARBA" id="ARBA00023288"/>
    </source>
</evidence>
<gene>
    <name evidence="12" type="primary">yidC</name>
    <name evidence="14" type="ORF">MFLO_08372</name>
</gene>
<protein>
    <recommendedName>
        <fullName evidence="12">Membrane protein insertase YidC</fullName>
    </recommendedName>
    <alternativeName>
        <fullName evidence="12">Foldase YidC</fullName>
    </alternativeName>
    <alternativeName>
        <fullName evidence="12">Membrane integrase YidC</fullName>
    </alternativeName>
    <alternativeName>
        <fullName evidence="12">Membrane protein YidC</fullName>
    </alternativeName>
</protein>
<dbReference type="PANTHER" id="PTHR12428:SF65">
    <property type="entry name" value="CYTOCHROME C OXIDASE ASSEMBLY PROTEIN COX18, MITOCHONDRIAL"/>
    <property type="match status" value="1"/>
</dbReference>
<comment type="similarity">
    <text evidence="12">Belongs to the OXA1/ALB3/YidC family. Type 2 subfamily.</text>
</comment>
<evidence type="ECO:0000256" key="6">
    <source>
        <dbReference type="ARBA" id="ARBA00022927"/>
    </source>
</evidence>
<dbReference type="PANTHER" id="PTHR12428">
    <property type="entry name" value="OXA1"/>
    <property type="match status" value="1"/>
</dbReference>
<evidence type="ECO:0000256" key="4">
    <source>
        <dbReference type="ARBA" id="ARBA00022692"/>
    </source>
</evidence>
<keyword evidence="4 12" id="KW-0812">Transmembrane</keyword>
<dbReference type="CDD" id="cd20070">
    <property type="entry name" value="5TM_YidC_Alb3"/>
    <property type="match status" value="1"/>
</dbReference>
<evidence type="ECO:0000259" key="13">
    <source>
        <dbReference type="Pfam" id="PF02096"/>
    </source>
</evidence>
<keyword evidence="3 12" id="KW-1003">Cell membrane</keyword>
<dbReference type="EMBL" id="AODF01000015">
    <property type="protein sequence ID" value="EUJ31810.1"/>
    <property type="molecule type" value="Genomic_DNA"/>
</dbReference>
<comment type="function">
    <text evidence="12">Required for the insertion and/or proper folding and/or complex formation of integral membrane proteins into the membrane. Involved in integration of membrane proteins that insert both dependently and independently of the Sec translocase complex, as well as at least some lipoproteins.</text>
</comment>
<evidence type="ECO:0000256" key="5">
    <source>
        <dbReference type="ARBA" id="ARBA00022729"/>
    </source>
</evidence>
<keyword evidence="7 12" id="KW-1133">Transmembrane helix</keyword>
<keyword evidence="9" id="KW-0564">Palmitate</keyword>
<feature type="domain" description="Membrane insertase YidC/Oxa/ALB C-terminal" evidence="13">
    <location>
        <begin position="59"/>
        <end position="246"/>
    </location>
</feature>
<feature type="transmembrane region" description="Helical" evidence="12">
    <location>
        <begin position="136"/>
        <end position="155"/>
    </location>
</feature>
<comment type="subcellular location">
    <subcellularLocation>
        <location evidence="1 12">Cell membrane</location>
        <topology evidence="1 12">Multi-pass membrane protein</topology>
    </subcellularLocation>
</comment>
<keyword evidence="11 12" id="KW-0449">Lipoprotein</keyword>
<organism evidence="14 15">
    <name type="scientific">Listeria floridensis FSL S10-1187</name>
    <dbReference type="NCBI Taxonomy" id="1265817"/>
    <lineage>
        <taxon>Bacteria</taxon>
        <taxon>Bacillati</taxon>
        <taxon>Bacillota</taxon>
        <taxon>Bacilli</taxon>
        <taxon>Bacillales</taxon>
        <taxon>Listeriaceae</taxon>
        <taxon>Listeria</taxon>
    </lineage>
</organism>
<dbReference type="HAMAP" id="MF_01811">
    <property type="entry name" value="YidC_type2"/>
    <property type="match status" value="1"/>
</dbReference>
<evidence type="ECO:0000256" key="9">
    <source>
        <dbReference type="ARBA" id="ARBA00023139"/>
    </source>
</evidence>
<keyword evidence="15" id="KW-1185">Reference proteome</keyword>
<evidence type="ECO:0000256" key="12">
    <source>
        <dbReference type="HAMAP-Rule" id="MF_01811"/>
    </source>
</evidence>
<feature type="transmembrane region" description="Helical" evidence="12">
    <location>
        <begin position="36"/>
        <end position="55"/>
    </location>
</feature>
<evidence type="ECO:0000256" key="2">
    <source>
        <dbReference type="ARBA" id="ARBA00022448"/>
    </source>
</evidence>
<dbReference type="PRINTS" id="PR00701">
    <property type="entry name" value="60KDINNERMP"/>
</dbReference>
<keyword evidence="2 12" id="KW-0813">Transport</keyword>
<evidence type="ECO:0000256" key="10">
    <source>
        <dbReference type="ARBA" id="ARBA00023186"/>
    </source>
</evidence>
<feature type="transmembrane region" description="Helical" evidence="12">
    <location>
        <begin position="6"/>
        <end position="24"/>
    </location>
</feature>
<reference evidence="14 15" key="1">
    <citation type="journal article" date="2014" name="Int. J. Syst. Evol. Microbiol.">
        <title>Listeria floridensis sp. nov., Listeria aquatica sp. nov., Listeria cornellensis sp. nov., Listeria riparia sp. nov. and Listeria grandensis sp. nov., from agricultural and natural environments.</title>
        <authorList>
            <person name="den Bakker H.C."/>
            <person name="Warchocki S."/>
            <person name="Wright E.M."/>
            <person name="Allred A.F."/>
            <person name="Ahlstrom C."/>
            <person name="Manuel C.S."/>
            <person name="Stasiewicz M.J."/>
            <person name="Burrell A."/>
            <person name="Roof S."/>
            <person name="Strawn L."/>
            <person name="Fortes E.D."/>
            <person name="Nightingale K.K."/>
            <person name="Kephart D."/>
            <person name="Wiedmann M."/>
        </authorList>
    </citation>
    <scope>NUCLEOTIDE SEQUENCE [LARGE SCALE GENOMIC DNA]</scope>
    <source>
        <strain evidence="14 15">FSL S10-1187</strain>
    </source>
</reference>
<dbReference type="InterPro" id="IPR023060">
    <property type="entry name" value="YidC/YidC1/YidC2_Firmicutes"/>
</dbReference>
<sequence>MKLKQKHIILISMLLVGLLVLSGCSMDPSQNQDGFFYKYLIWPLAWFIQFVASFFSNNYGIAIIITTLVIRAVIMPLNLRTAKAQMGMQSKMAVAKPEIDEIQARLKRATTKEEQSKIQQEMMVVYQKYNINPMQMGCLPLLIQMPILMAFYYAIRGSEAIATHTFLWFNLGTPDMILAIIAGVVYLGQYYVSMIGYTPEQKKQMRIMGLISPAMILFISFSAPAALALYWAVGGIFLAGQTLLTKKLYMNKHPEIKEMEKSEREFEETVEKQNKQ</sequence>
<evidence type="ECO:0000256" key="8">
    <source>
        <dbReference type="ARBA" id="ARBA00023136"/>
    </source>
</evidence>
<name>A0ABN0RF35_9LIST</name>
<comment type="caution">
    <text evidence="14">The sequence shown here is derived from an EMBL/GenBank/DDBJ whole genome shotgun (WGS) entry which is preliminary data.</text>
</comment>
<evidence type="ECO:0000313" key="15">
    <source>
        <dbReference type="Proteomes" id="UP000019249"/>
    </source>
</evidence>
<keyword evidence="5 12" id="KW-0732">Signal</keyword>
<dbReference type="InterPro" id="IPR047196">
    <property type="entry name" value="YidC_ALB_C"/>
</dbReference>
<dbReference type="PROSITE" id="PS51257">
    <property type="entry name" value="PROKAR_LIPOPROTEIN"/>
    <property type="match status" value="1"/>
</dbReference>
<keyword evidence="10 12" id="KW-0143">Chaperone</keyword>
<dbReference type="NCBIfam" id="TIGR03592">
    <property type="entry name" value="yidC_oxa1_cterm"/>
    <property type="match status" value="1"/>
</dbReference>
<accession>A0ABN0RF35</accession>
<dbReference type="Proteomes" id="UP000019249">
    <property type="component" value="Unassembled WGS sequence"/>
</dbReference>